<proteinExistence type="predicted"/>
<reference evidence="1" key="1">
    <citation type="submission" date="2022-08" db="EMBL/GenBank/DDBJ databases">
        <authorList>
            <person name="Vandamme P."/>
            <person name="Hettiarachchi A."/>
            <person name="Peeters C."/>
            <person name="Cnockaert M."/>
            <person name="Carlier A."/>
        </authorList>
    </citation>
    <scope>NUCLEOTIDE SEQUENCE</scope>
    <source>
        <strain evidence="1">LMG 31809</strain>
    </source>
</reference>
<comment type="caution">
    <text evidence="1">The sequence shown here is derived from an EMBL/GenBank/DDBJ whole genome shotgun (WGS) entry which is preliminary data.</text>
</comment>
<evidence type="ECO:0000313" key="2">
    <source>
        <dbReference type="Proteomes" id="UP001141619"/>
    </source>
</evidence>
<dbReference type="RefSeq" id="WP_274944403.1">
    <property type="nucleotide sequence ID" value="NZ_JANWOI010000004.1"/>
</dbReference>
<protein>
    <submittedName>
        <fullName evidence="1">Uncharacterized protein</fullName>
    </submittedName>
</protein>
<keyword evidence="2" id="KW-1185">Reference proteome</keyword>
<organism evidence="1 2">
    <name type="scientific">Govanella unica</name>
    <dbReference type="NCBI Taxonomy" id="2975056"/>
    <lineage>
        <taxon>Bacteria</taxon>
        <taxon>Pseudomonadati</taxon>
        <taxon>Pseudomonadota</taxon>
        <taxon>Alphaproteobacteria</taxon>
        <taxon>Emcibacterales</taxon>
        <taxon>Govanellaceae</taxon>
        <taxon>Govanella</taxon>
    </lineage>
</organism>
<gene>
    <name evidence="1" type="ORF">NYP16_12120</name>
</gene>
<dbReference type="AlphaFoldDB" id="A0A9X3TZL1"/>
<reference evidence="1" key="2">
    <citation type="journal article" date="2023" name="Syst. Appl. Microbiol.">
        <title>Govania unica gen. nov., sp. nov., a rare biosphere bacterium that represents a novel family in the class Alphaproteobacteria.</title>
        <authorList>
            <person name="Vandamme P."/>
            <person name="Peeters C."/>
            <person name="Hettiarachchi A."/>
            <person name="Cnockaert M."/>
            <person name="Carlier A."/>
        </authorList>
    </citation>
    <scope>NUCLEOTIDE SEQUENCE</scope>
    <source>
        <strain evidence="1">LMG 31809</strain>
    </source>
</reference>
<dbReference type="Proteomes" id="UP001141619">
    <property type="component" value="Unassembled WGS sequence"/>
</dbReference>
<dbReference type="EMBL" id="JANWOI010000004">
    <property type="protein sequence ID" value="MDA5194698.1"/>
    <property type="molecule type" value="Genomic_DNA"/>
</dbReference>
<sequence>MPATYRPTAFAHPANDRPLVRTTEPTLQILLQDLRLVRDLIADGLTLDHLKLLSDCAKRSEQAFRQMHG</sequence>
<accession>A0A9X3TZL1</accession>
<name>A0A9X3TZL1_9PROT</name>
<evidence type="ECO:0000313" key="1">
    <source>
        <dbReference type="EMBL" id="MDA5194698.1"/>
    </source>
</evidence>